<gene>
    <name evidence="6" type="ORF">LIZ65_17265</name>
</gene>
<keyword evidence="1" id="KW-0813">Transport</keyword>
<comment type="caution">
    <text evidence="6">The sequence shown here is derived from an EMBL/GenBank/DDBJ whole genome shotgun (WGS) entry which is preliminary data.</text>
</comment>
<dbReference type="Pfam" id="PF00005">
    <property type="entry name" value="ABC_tran"/>
    <property type="match status" value="2"/>
</dbReference>
<evidence type="ECO:0000259" key="5">
    <source>
        <dbReference type="PROSITE" id="PS50893"/>
    </source>
</evidence>
<keyword evidence="7" id="KW-1185">Reference proteome</keyword>
<sequence>MGETIKMELRHVSKSFPGVKALDDVSFQLKKGSVHVLCGENGAGKSTLMKVLYGLYHPDAGEIIIDGEKVHIASPADARKYKISMVFQELSFVPDMTLEENLFLGRWHKKNPLKMDWKRIRRETEALLEKEGLDYAPDTMLRNMSVSNIQMLEILKAISFNAEILIMDEPTSSISNQEVEFLIQKIKDLRDRGMSIIYISHKMDEIFRIADEITVLRDGKTITTLDKDETNVDEIIELMVGRKLENQYPKVSIEIGEELLRVEKLAKDNVFEDISFHVRKGEIVGFAGLVGAGRTEVMNTVFGMEKYNSGQIFLNGKQIQVKNIRSAIEQGVTMVTEDRRRFGIIPVRSVLENAALATLKKYFYKGWSHKKKEREEVAEVFGKVRVKAPSMETPIMNLSGGNQQKVILAKWMLCDSGQVIIMDEPTRGIDVGAKKEIYELMNILAESGKGIIMISSELPELIGMCDRIYVMREGKISGCLEERELFTQERIMSFAVS</sequence>
<dbReference type="PANTHER" id="PTHR43790:SF9">
    <property type="entry name" value="GALACTOFURANOSE TRANSPORTER ATP-BINDING PROTEIN YTFR"/>
    <property type="match status" value="1"/>
</dbReference>
<dbReference type="InterPro" id="IPR050107">
    <property type="entry name" value="ABC_carbohydrate_import_ATPase"/>
</dbReference>
<dbReference type="InterPro" id="IPR027417">
    <property type="entry name" value="P-loop_NTPase"/>
</dbReference>
<name>A0ABS8DKV7_9FIRM</name>
<dbReference type="SUPFAM" id="SSF52540">
    <property type="entry name" value="P-loop containing nucleoside triphosphate hydrolases"/>
    <property type="match status" value="2"/>
</dbReference>
<protein>
    <submittedName>
        <fullName evidence="6">Sugar ABC transporter ATP-binding protein</fullName>
    </submittedName>
</protein>
<evidence type="ECO:0000256" key="3">
    <source>
        <dbReference type="ARBA" id="ARBA00022741"/>
    </source>
</evidence>
<evidence type="ECO:0000256" key="4">
    <source>
        <dbReference type="ARBA" id="ARBA00022840"/>
    </source>
</evidence>
<evidence type="ECO:0000313" key="7">
    <source>
        <dbReference type="Proteomes" id="UP001299546"/>
    </source>
</evidence>
<feature type="domain" description="ABC transporter" evidence="5">
    <location>
        <begin position="7"/>
        <end position="243"/>
    </location>
</feature>
<evidence type="ECO:0000256" key="1">
    <source>
        <dbReference type="ARBA" id="ARBA00022448"/>
    </source>
</evidence>
<dbReference type="InterPro" id="IPR003593">
    <property type="entry name" value="AAA+_ATPase"/>
</dbReference>
<dbReference type="InterPro" id="IPR003439">
    <property type="entry name" value="ABC_transporter-like_ATP-bd"/>
</dbReference>
<keyword evidence="2" id="KW-0677">Repeat</keyword>
<feature type="domain" description="ABC transporter" evidence="5">
    <location>
        <begin position="254"/>
        <end position="495"/>
    </location>
</feature>
<accession>A0ABS8DKV7</accession>
<dbReference type="CDD" id="cd03215">
    <property type="entry name" value="ABC_Carb_Monos_II"/>
    <property type="match status" value="1"/>
</dbReference>
<dbReference type="InterPro" id="IPR017871">
    <property type="entry name" value="ABC_transporter-like_CS"/>
</dbReference>
<dbReference type="PROSITE" id="PS00211">
    <property type="entry name" value="ABC_TRANSPORTER_1"/>
    <property type="match status" value="1"/>
</dbReference>
<dbReference type="EMBL" id="JAJCIS010000018">
    <property type="protein sequence ID" value="MCB7389039.1"/>
    <property type="molecule type" value="Genomic_DNA"/>
</dbReference>
<dbReference type="Proteomes" id="UP001299546">
    <property type="component" value="Unassembled WGS sequence"/>
</dbReference>
<keyword evidence="3" id="KW-0547">Nucleotide-binding</keyword>
<evidence type="ECO:0000313" key="6">
    <source>
        <dbReference type="EMBL" id="MCB7389039.1"/>
    </source>
</evidence>
<proteinExistence type="predicted"/>
<organism evidence="6 7">
    <name type="scientific">Bariatricus massiliensis</name>
    <dbReference type="NCBI Taxonomy" id="1745713"/>
    <lineage>
        <taxon>Bacteria</taxon>
        <taxon>Bacillati</taxon>
        <taxon>Bacillota</taxon>
        <taxon>Clostridia</taxon>
        <taxon>Lachnospirales</taxon>
        <taxon>Lachnospiraceae</taxon>
        <taxon>Bariatricus</taxon>
    </lineage>
</organism>
<dbReference type="PROSITE" id="PS50893">
    <property type="entry name" value="ABC_TRANSPORTER_2"/>
    <property type="match status" value="2"/>
</dbReference>
<dbReference type="GO" id="GO:0005524">
    <property type="term" value="F:ATP binding"/>
    <property type="evidence" value="ECO:0007669"/>
    <property type="project" value="UniProtKB-KW"/>
</dbReference>
<dbReference type="Gene3D" id="3.40.50.300">
    <property type="entry name" value="P-loop containing nucleotide triphosphate hydrolases"/>
    <property type="match status" value="2"/>
</dbReference>
<reference evidence="6 7" key="1">
    <citation type="submission" date="2021-10" db="EMBL/GenBank/DDBJ databases">
        <title>Collection of gut derived symbiotic bacterial strains cultured from healthy donors.</title>
        <authorList>
            <person name="Lin H."/>
            <person name="Littmann E."/>
            <person name="Kohout C."/>
            <person name="Pamer E.G."/>
        </authorList>
    </citation>
    <scope>NUCLEOTIDE SEQUENCE [LARGE SCALE GENOMIC DNA]</scope>
    <source>
        <strain evidence="6 7">DFI.1.165</strain>
    </source>
</reference>
<evidence type="ECO:0000256" key="2">
    <source>
        <dbReference type="ARBA" id="ARBA00022737"/>
    </source>
</evidence>
<dbReference type="CDD" id="cd03216">
    <property type="entry name" value="ABC_Carb_Monos_I"/>
    <property type="match status" value="1"/>
</dbReference>
<dbReference type="PANTHER" id="PTHR43790">
    <property type="entry name" value="CARBOHYDRATE TRANSPORT ATP-BINDING PROTEIN MG119-RELATED"/>
    <property type="match status" value="1"/>
</dbReference>
<dbReference type="SMART" id="SM00382">
    <property type="entry name" value="AAA"/>
    <property type="match status" value="2"/>
</dbReference>
<keyword evidence="4 6" id="KW-0067">ATP-binding</keyword>
<dbReference type="RefSeq" id="WP_227183824.1">
    <property type="nucleotide sequence ID" value="NZ_JAJCIQ010000018.1"/>
</dbReference>